<feature type="compositionally biased region" description="Low complexity" evidence="1">
    <location>
        <begin position="104"/>
        <end position="115"/>
    </location>
</feature>
<organism evidence="2 3">
    <name type="scientific">Stephanodiscus triporus</name>
    <dbReference type="NCBI Taxonomy" id="2934178"/>
    <lineage>
        <taxon>Eukaryota</taxon>
        <taxon>Sar</taxon>
        <taxon>Stramenopiles</taxon>
        <taxon>Ochrophyta</taxon>
        <taxon>Bacillariophyta</taxon>
        <taxon>Coscinodiscophyceae</taxon>
        <taxon>Thalassiosirophycidae</taxon>
        <taxon>Stephanodiscales</taxon>
        <taxon>Stephanodiscaceae</taxon>
        <taxon>Stephanodiscus</taxon>
    </lineage>
</organism>
<proteinExistence type="predicted"/>
<comment type="caution">
    <text evidence="2">The sequence shown here is derived from an EMBL/GenBank/DDBJ whole genome shotgun (WGS) entry which is preliminary data.</text>
</comment>
<feature type="compositionally biased region" description="Basic and acidic residues" evidence="1">
    <location>
        <begin position="448"/>
        <end position="460"/>
    </location>
</feature>
<evidence type="ECO:0000313" key="3">
    <source>
        <dbReference type="Proteomes" id="UP001530315"/>
    </source>
</evidence>
<dbReference type="Proteomes" id="UP001530315">
    <property type="component" value="Unassembled WGS sequence"/>
</dbReference>
<dbReference type="AlphaFoldDB" id="A0ABD3QQ90"/>
<gene>
    <name evidence="2" type="ORF">ACHAW5_011333</name>
</gene>
<evidence type="ECO:0000313" key="2">
    <source>
        <dbReference type="EMBL" id="KAL3802578.1"/>
    </source>
</evidence>
<name>A0ABD3QQ90_9STRA</name>
<feature type="compositionally biased region" description="Basic residues" evidence="1">
    <location>
        <begin position="350"/>
        <end position="374"/>
    </location>
</feature>
<feature type="region of interest" description="Disordered" evidence="1">
    <location>
        <begin position="192"/>
        <end position="230"/>
    </location>
</feature>
<evidence type="ECO:0000256" key="1">
    <source>
        <dbReference type="SAM" id="MobiDB-lite"/>
    </source>
</evidence>
<feature type="region of interest" description="Disordered" evidence="1">
    <location>
        <begin position="288"/>
        <end position="386"/>
    </location>
</feature>
<dbReference type="EMBL" id="JALLAZ020000142">
    <property type="protein sequence ID" value="KAL3802578.1"/>
    <property type="molecule type" value="Genomic_DNA"/>
</dbReference>
<feature type="compositionally biased region" description="Basic residues" evidence="1">
    <location>
        <begin position="314"/>
        <end position="327"/>
    </location>
</feature>
<reference evidence="2 3" key="1">
    <citation type="submission" date="2024-10" db="EMBL/GenBank/DDBJ databases">
        <title>Updated reference genomes for cyclostephanoid diatoms.</title>
        <authorList>
            <person name="Roberts W.R."/>
            <person name="Alverson A.J."/>
        </authorList>
    </citation>
    <scope>NUCLEOTIDE SEQUENCE [LARGE SCALE GENOMIC DNA]</scope>
    <source>
        <strain evidence="2 3">AJA276-08</strain>
    </source>
</reference>
<feature type="compositionally biased region" description="Low complexity" evidence="1">
    <location>
        <begin position="468"/>
        <end position="490"/>
    </location>
</feature>
<sequence>MLLAKVVTQLDRIGHMSSFSTGPNHTLPVKSQQPPPSPWFSFDANNPETDHPPSPMETVHHKLLPGGYSDISSKVKRAHEIIQMRLQQRAMEAQDAAQHHAPRRQQQQPQLQAQQHYPVKENQPQLNYPTVIEFKPSRDDDCAPFDEQTLDDPPIELDLGELSLGDTFGFSKNTKSDDDLFEKIYAGIEEEEGTLQSSSVELNPYPHNDCDSQRKRINEDNQGRNKNMQQDRDSIFRSHWTASANLTPQQQEKNPNNTQLVSPTEVMDRRFSSRLSAQAQEANFSLFATDHPITRNNTATTVGPDDTAASTSRSRNRSTSRSHRSLKRNNASTSVDYNNAGLATSPTSRTRNHSKSRIHRSSSRGTSRRRRSRSRSTSIAPPKDDYHANLFKGAALIREQLLRSMASADEAMDEADREFMEQMIERGGRQQQFQAARLATSQNSLEDSPSRKNDFDHSIDEGLAGDGSPNNSNESSPSRSSCSRFEASRSQGSSAFETESRRLDSIVGIFAANSSTTSSIAECAFTRTSLDAINNGQKHPKIDNHVTTDATHVITSTPSLDLSSPLPQTKSQPQIMAQSPAQNYTHSRNGHDASWNNFPADKIDDSCPKQCQQKSQTTEVDEALAHAEKAGPVWRSLVGNHVRFPSKWDGLLPPTSPAIYGIGHKWSKWYYVARHRVKGDKRLNSTESGVRSRRSGGRILMRMIIRGVQTQQVCREIVIGCFHPNSKGIRKGDPCPEAEDVREIWMAVRWLIDINDDEPRLDLRAEGRHYEGVVDNFLMQKKKSLDVVTMGSTLGRRKAVNNGNVRAIFGDKPPISTVDLHEDDFAEILTANVGKKLAVLPALMLLKLFLFTK</sequence>
<feature type="compositionally biased region" description="Polar residues" evidence="1">
    <location>
        <begin position="328"/>
        <end position="349"/>
    </location>
</feature>
<accession>A0ABD3QQ90</accession>
<feature type="region of interest" description="Disordered" evidence="1">
    <location>
        <begin position="426"/>
        <end position="499"/>
    </location>
</feature>
<feature type="compositionally biased region" description="Basic and acidic residues" evidence="1">
    <location>
        <begin position="208"/>
        <end position="230"/>
    </location>
</feature>
<keyword evidence="3" id="KW-1185">Reference proteome</keyword>
<feature type="region of interest" description="Disordered" evidence="1">
    <location>
        <begin position="15"/>
        <end position="37"/>
    </location>
</feature>
<protein>
    <submittedName>
        <fullName evidence="2">Uncharacterized protein</fullName>
    </submittedName>
</protein>
<feature type="region of interest" description="Disordered" evidence="1">
    <location>
        <begin position="88"/>
        <end position="123"/>
    </location>
</feature>